<dbReference type="EMBL" id="FNCK01000016">
    <property type="protein sequence ID" value="SDG56018.1"/>
    <property type="molecule type" value="Genomic_DNA"/>
</dbReference>
<evidence type="ECO:0008006" key="3">
    <source>
        <dbReference type="Google" id="ProtNLM"/>
    </source>
</evidence>
<dbReference type="AlphaFoldDB" id="A0A1G7V8W6"/>
<dbReference type="Proteomes" id="UP000199708">
    <property type="component" value="Unassembled WGS sequence"/>
</dbReference>
<reference evidence="1 2" key="1">
    <citation type="submission" date="2016-10" db="EMBL/GenBank/DDBJ databases">
        <authorList>
            <person name="de Groot N.N."/>
        </authorList>
    </citation>
    <scope>NUCLEOTIDE SEQUENCE [LARGE SCALE GENOMIC DNA]</scope>
    <source>
        <strain evidence="1 2">ATCC BAA-466</strain>
    </source>
</reference>
<gene>
    <name evidence="1" type="ORF">SAMN05421791_1161</name>
</gene>
<evidence type="ECO:0000313" key="2">
    <source>
        <dbReference type="Proteomes" id="UP000199708"/>
    </source>
</evidence>
<sequence length="55" mass="6465">LSPILDAFNGEIVTYNLSYRPDIRMTNTKFDQALQTRNIESNLIIHSDQGFHYRH</sequence>
<evidence type="ECO:0000313" key="1">
    <source>
        <dbReference type="EMBL" id="SDG56018.1"/>
    </source>
</evidence>
<proteinExistence type="predicted"/>
<keyword evidence="2" id="KW-1185">Reference proteome</keyword>
<feature type="non-terminal residue" evidence="1">
    <location>
        <position position="1"/>
    </location>
</feature>
<accession>A0A1G7V8W6</accession>
<dbReference type="STRING" id="120956.SAMN05421791_1161"/>
<protein>
    <recommendedName>
        <fullName evidence="3">Transposase</fullName>
    </recommendedName>
</protein>
<organism evidence="1 2">
    <name type="scientific">Facklamia miroungae</name>
    <dbReference type="NCBI Taxonomy" id="120956"/>
    <lineage>
        <taxon>Bacteria</taxon>
        <taxon>Bacillati</taxon>
        <taxon>Bacillota</taxon>
        <taxon>Bacilli</taxon>
        <taxon>Lactobacillales</taxon>
        <taxon>Aerococcaceae</taxon>
        <taxon>Facklamia</taxon>
    </lineage>
</organism>
<name>A0A1G7V8W6_9LACT</name>